<dbReference type="HOGENOM" id="CLU_1842373_0_0_4"/>
<proteinExistence type="predicted"/>
<reference evidence="1 2" key="1">
    <citation type="submission" date="2010-04" db="EMBL/GenBank/DDBJ databases">
        <title>The genome of Herbaspirillum seropedicae SmR1, an endophytic, nitrogen-fixing, plant-growth promoting beta-Proteobacteria.</title>
        <authorList>
            <person name="Pedrosa F.O."/>
            <person name="Monteiro R.A."/>
            <person name="Wassem R."/>
            <person name="Cruz L.M."/>
            <person name="Ayub R.A."/>
            <person name="Colauto N.B."/>
            <person name="Fernandez M.A."/>
            <person name="Fungaro M.H.P."/>
            <person name="Grisard E.C."/>
            <person name="Hungria M."/>
            <person name="Madeira H.M.F."/>
            <person name="Nodari R.O."/>
            <person name="Osaku C.A."/>
            <person name="Petzl-Erler M.L."/>
            <person name="Terenzi H."/>
            <person name="Vieira L.G.E."/>
            <person name="Almeida M.I.M."/>
            <person name="Alves L.R."/>
            <person name="Arantes O.M.N."/>
            <person name="Balsanelli E."/>
            <person name="Barcellos F.G."/>
            <person name="Baura V.A."/>
            <person name="Binde D.R."/>
            <person name="Campo R.J."/>
            <person name="Chubatsu L.S."/>
            <person name="Chueire L.M.O."/>
            <person name="Ciferri R.R."/>
            <person name="Correa L.C."/>
            <person name="da Conceicao Silva J.L."/>
            <person name="Dabul A.N.G."/>
            <person name="Dambros B.P."/>
            <person name="Faoro H."/>
            <person name="Favetti A."/>
            <person name="Friedermann G."/>
            <person name="Furlaneto M.C."/>
            <person name="Gasques L.S."/>
            <person name="Gimenes C.C.T."/>
            <person name="Gioppo N.M.R."/>
            <person name="Glienke-Blanco C."/>
            <person name="Godoy L.P."/>
            <person name="Guerra M.P."/>
            <person name="Karp S."/>
            <person name="Kava-Cordeiro V."/>
            <person name="Margarido V.P."/>
            <person name="Mathioni S.M."/>
            <person name="Menck-Soares M.A."/>
            <person name="Murace N.K."/>
            <person name="Nicolas M.F."/>
            <person name="Oliveira C.E.C."/>
            <person name="Pagnan N.A.B."/>
            <person name="Pamphile J.A."/>
            <person name="Patussi E.V."/>
            <person name="Pereira L.F.P."/>
            <person name="Pereira-Ferrari L."/>
            <person name="Pinto F.G.S."/>
            <person name="Precoma C."/>
            <person name="Prioli A.J."/>
            <person name="Prioli S.M.A.P."/>
            <person name="Raittz R.T."/>
            <person name="Ramos H.J.O."/>
            <person name="Ribeiro E.M.S.F."/>
            <person name="Rigo L.U."/>
            <person name="Rocha C.L.M.S.C."/>
            <person name="Rocha S.N."/>
            <person name="Santos K."/>
            <person name="Satori D."/>
            <person name="Silva A.G."/>
            <person name="Simao R.C.G."/>
            <person name="Soares M.A.M."/>
            <person name="Souza E.M."/>
            <person name="Steffens M.B.R."/>
            <person name="Steindel M."/>
            <person name="Tadra-Sfeir M.Z."/>
            <person name="Takahashi E.K."/>
            <person name="Torres R.A."/>
            <person name="Valle J.S."/>
            <person name="Vernal J.I."/>
            <person name="Vilas-Boas L.A."/>
            <person name="Watanabe M.A.E."/>
            <person name="Weiss V.A."/>
            <person name="Yates M.A."/>
            <person name="Souza E.M."/>
        </authorList>
    </citation>
    <scope>NUCLEOTIDE SEQUENCE [LARGE SCALE GENOMIC DNA]</scope>
    <source>
        <strain evidence="1 2">SmR1</strain>
    </source>
</reference>
<keyword evidence="2" id="KW-1185">Reference proteome</keyword>
<sequence>MNPQTKGQYMLWRLRTNSHPATPNSGKVRARRYKKTRSSCCRATCSSLCLADSRNPSSSRCAPRSACSSDNRRCRNCCSSCSAFCSSSLSSSSLAVRRITSASWSDRRVTSRAASQLEKVCCAAMVVALAWACLSSACR</sequence>
<name>D8IT80_HERSS</name>
<organism evidence="1 2">
    <name type="scientific">Herbaspirillum seropedicae (strain SmR1)</name>
    <dbReference type="NCBI Taxonomy" id="757424"/>
    <lineage>
        <taxon>Bacteria</taxon>
        <taxon>Pseudomonadati</taxon>
        <taxon>Pseudomonadota</taxon>
        <taxon>Betaproteobacteria</taxon>
        <taxon>Burkholderiales</taxon>
        <taxon>Oxalobacteraceae</taxon>
        <taxon>Herbaspirillum</taxon>
    </lineage>
</organism>
<dbReference type="Proteomes" id="UP000000329">
    <property type="component" value="Chromosome"/>
</dbReference>
<dbReference type="AlphaFoldDB" id="D8IT80"/>
<protein>
    <submittedName>
        <fullName evidence="1">Uncharacterized protein</fullName>
    </submittedName>
</protein>
<evidence type="ECO:0000313" key="2">
    <source>
        <dbReference type="Proteomes" id="UP000000329"/>
    </source>
</evidence>
<dbReference type="EMBL" id="CP002039">
    <property type="protein sequence ID" value="ADJ63639.1"/>
    <property type="molecule type" value="Genomic_DNA"/>
</dbReference>
<dbReference type="KEGG" id="hse:Hsero_2139"/>
<gene>
    <name evidence="1" type="ordered locus">Hsero_2139</name>
</gene>
<accession>D8IT80</accession>
<evidence type="ECO:0000313" key="1">
    <source>
        <dbReference type="EMBL" id="ADJ63639.1"/>
    </source>
</evidence>